<dbReference type="AlphaFoldDB" id="Q9TSA3"/>
<sequence length="36" mass="4074">DAYERDLEDIKGDTSGHFRKSLHQAIEGDTSGHFLK</sequence>
<proteinExistence type="evidence at protein level"/>
<dbReference type="PIR" id="B48406">
    <property type="entry name" value="B48406"/>
</dbReference>
<organism>
    <name type="scientific">Bos taurus</name>
    <name type="common">Bovine</name>
    <dbReference type="NCBI Taxonomy" id="9913"/>
    <lineage>
        <taxon>Eukaryota</taxon>
        <taxon>Metazoa</taxon>
        <taxon>Chordata</taxon>
        <taxon>Craniata</taxon>
        <taxon>Vertebrata</taxon>
        <taxon>Euteleostomi</taxon>
        <taxon>Mammalia</taxon>
        <taxon>Eutheria</taxon>
        <taxon>Laurasiatheria</taxon>
        <taxon>Artiodactyla</taxon>
        <taxon>Ruminantia</taxon>
        <taxon>Pecora</taxon>
        <taxon>Bovidae</taxon>
        <taxon>Bovinae</taxon>
        <taxon>Bos</taxon>
    </lineage>
</organism>
<name>Q9TSA3_BOVIN</name>
<dbReference type="PIR" id="A48406">
    <property type="entry name" value="A48406"/>
</dbReference>
<keyword id="KW-0903">Direct protein sequencing</keyword>
<reference key="1">
    <citation type="journal article" date="1992" name="Cell Motil. Cytoskeleton">
        <title>Ca(2+)-regulated actin and phospholipid binding protein (68 kD-protein) from bovine liver: identification as a homologue for annexin VI and intracellular localization.</title>
        <authorList>
            <person name="Hosoya H."/>
            <person name="Kobayashi R."/>
            <person name="Tsukita S."/>
            <person name="Matsumura F."/>
        </authorList>
    </citation>
    <scope>PROTEIN SEQUENCE</scope>
</reference>
<protein>
    <submittedName>
        <fullName>F-actin binding PROTEIN=ANNEXIN VI homolog</fullName>
    </submittedName>
</protein>
<accession>Q9TSA3</accession>